<dbReference type="Proteomes" id="UP001177003">
    <property type="component" value="Chromosome 6"/>
</dbReference>
<evidence type="ECO:0000313" key="2">
    <source>
        <dbReference type="EMBL" id="CAI9290473.1"/>
    </source>
</evidence>
<evidence type="ECO:0000313" key="3">
    <source>
        <dbReference type="Proteomes" id="UP001177003"/>
    </source>
</evidence>
<protein>
    <submittedName>
        <fullName evidence="2">Uncharacterized protein</fullName>
    </submittedName>
</protein>
<proteinExistence type="predicted"/>
<dbReference type="AlphaFoldDB" id="A0AA36EC23"/>
<organism evidence="2 3">
    <name type="scientific">Lactuca saligna</name>
    <name type="common">Willowleaf lettuce</name>
    <dbReference type="NCBI Taxonomy" id="75948"/>
    <lineage>
        <taxon>Eukaryota</taxon>
        <taxon>Viridiplantae</taxon>
        <taxon>Streptophyta</taxon>
        <taxon>Embryophyta</taxon>
        <taxon>Tracheophyta</taxon>
        <taxon>Spermatophyta</taxon>
        <taxon>Magnoliopsida</taxon>
        <taxon>eudicotyledons</taxon>
        <taxon>Gunneridae</taxon>
        <taxon>Pentapetalae</taxon>
        <taxon>asterids</taxon>
        <taxon>campanulids</taxon>
        <taxon>Asterales</taxon>
        <taxon>Asteraceae</taxon>
        <taxon>Cichorioideae</taxon>
        <taxon>Cichorieae</taxon>
        <taxon>Lactucinae</taxon>
        <taxon>Lactuca</taxon>
    </lineage>
</organism>
<feature type="region of interest" description="Disordered" evidence="1">
    <location>
        <begin position="33"/>
        <end position="73"/>
    </location>
</feature>
<evidence type="ECO:0000256" key="1">
    <source>
        <dbReference type="SAM" id="MobiDB-lite"/>
    </source>
</evidence>
<accession>A0AA36EC23</accession>
<reference evidence="2" key="1">
    <citation type="submission" date="2023-04" db="EMBL/GenBank/DDBJ databases">
        <authorList>
            <person name="Vijverberg K."/>
            <person name="Xiong W."/>
            <person name="Schranz E."/>
        </authorList>
    </citation>
    <scope>NUCLEOTIDE SEQUENCE</scope>
</reference>
<keyword evidence="3" id="KW-1185">Reference proteome</keyword>
<sequence>MAKRLSNKQKKKLRKLVIHDDSMDDEVVYEYPIRDDQMGHSSPVRDSPLKLNLEATGNPDGSLETSKVDTPINPCEQTKTFTPEKAKVIPPEVSNVELFHEKVRTLGITANISHMDANVNMCEAVSNTASQGNPSFVFSSTFETPLVDKLVSLPPFILPTSTKSPTSTHAPTFDNIMSQPITSLFPSQSTECPKTVNDDETGDGGFVGSFDVIEFDPNEEDIPDHMLMSGKQFKILNQKLNSL</sequence>
<dbReference type="EMBL" id="OX465082">
    <property type="protein sequence ID" value="CAI9290473.1"/>
    <property type="molecule type" value="Genomic_DNA"/>
</dbReference>
<name>A0AA36EC23_LACSI</name>
<gene>
    <name evidence="2" type="ORF">LSALG_LOCUS29664</name>
</gene>